<accession>A0A0C9VN52</accession>
<evidence type="ECO:0000259" key="1">
    <source>
        <dbReference type="PROSITE" id="PS51038"/>
    </source>
</evidence>
<dbReference type="InterPro" id="IPR043151">
    <property type="entry name" value="BAH_sf"/>
</dbReference>
<dbReference type="PROSITE" id="PS51038">
    <property type="entry name" value="BAH"/>
    <property type="match status" value="1"/>
</dbReference>
<proteinExistence type="predicted"/>
<evidence type="ECO:0000313" key="3">
    <source>
        <dbReference type="Proteomes" id="UP000053820"/>
    </source>
</evidence>
<keyword evidence="3" id="KW-1185">Reference proteome</keyword>
<dbReference type="Gene3D" id="2.30.30.490">
    <property type="match status" value="1"/>
</dbReference>
<dbReference type="OrthoDB" id="2670640at2759"/>
<organism evidence="2 3">
    <name type="scientific">Hydnomerulius pinastri MD-312</name>
    <dbReference type="NCBI Taxonomy" id="994086"/>
    <lineage>
        <taxon>Eukaryota</taxon>
        <taxon>Fungi</taxon>
        <taxon>Dikarya</taxon>
        <taxon>Basidiomycota</taxon>
        <taxon>Agaricomycotina</taxon>
        <taxon>Agaricomycetes</taxon>
        <taxon>Agaricomycetidae</taxon>
        <taxon>Boletales</taxon>
        <taxon>Boletales incertae sedis</taxon>
        <taxon>Leucogyrophana</taxon>
    </lineage>
</organism>
<dbReference type="EMBL" id="KN839898">
    <property type="protein sequence ID" value="KIJ59095.1"/>
    <property type="molecule type" value="Genomic_DNA"/>
</dbReference>
<gene>
    <name evidence="2" type="ORF">HYDPIDRAFT_170988</name>
</gene>
<protein>
    <recommendedName>
        <fullName evidence="1">BAH domain-containing protein</fullName>
    </recommendedName>
</protein>
<dbReference type="Proteomes" id="UP000053820">
    <property type="component" value="Unassembled WGS sequence"/>
</dbReference>
<feature type="domain" description="BAH" evidence="1">
    <location>
        <begin position="60"/>
        <end position="182"/>
    </location>
</feature>
<reference evidence="2 3" key="1">
    <citation type="submission" date="2014-04" db="EMBL/GenBank/DDBJ databases">
        <title>Evolutionary Origins and Diversification of the Mycorrhizal Mutualists.</title>
        <authorList>
            <consortium name="DOE Joint Genome Institute"/>
            <consortium name="Mycorrhizal Genomics Consortium"/>
            <person name="Kohler A."/>
            <person name="Kuo A."/>
            <person name="Nagy L.G."/>
            <person name="Floudas D."/>
            <person name="Copeland A."/>
            <person name="Barry K.W."/>
            <person name="Cichocki N."/>
            <person name="Veneault-Fourrey C."/>
            <person name="LaButti K."/>
            <person name="Lindquist E.A."/>
            <person name="Lipzen A."/>
            <person name="Lundell T."/>
            <person name="Morin E."/>
            <person name="Murat C."/>
            <person name="Riley R."/>
            <person name="Ohm R."/>
            <person name="Sun H."/>
            <person name="Tunlid A."/>
            <person name="Henrissat B."/>
            <person name="Grigoriev I.V."/>
            <person name="Hibbett D.S."/>
            <person name="Martin F."/>
        </authorList>
    </citation>
    <scope>NUCLEOTIDE SEQUENCE [LARGE SCALE GENOMIC DNA]</scope>
    <source>
        <strain evidence="2 3">MD-312</strain>
    </source>
</reference>
<dbReference type="AlphaFoldDB" id="A0A0C9VN52"/>
<evidence type="ECO:0000313" key="2">
    <source>
        <dbReference type="EMBL" id="KIJ59095.1"/>
    </source>
</evidence>
<dbReference type="InterPro" id="IPR001025">
    <property type="entry name" value="BAH_dom"/>
</dbReference>
<name>A0A0C9VN52_9AGAM</name>
<dbReference type="GO" id="GO:0003682">
    <property type="term" value="F:chromatin binding"/>
    <property type="evidence" value="ECO:0007669"/>
    <property type="project" value="InterPro"/>
</dbReference>
<sequence length="300" mass="35023">MRRSARPKIPSSEKFTTLKTVQFLNVENLMRFKDSGPPEVIEGEDVSWKHQFRRNDRGKYSLNNWDRVAILSNEGETWYGVITDIRVEVITDTTANPWVEVQWFFRKKDFGSAKANFRKWIGDNELVLCLDKNIVDPECIQSPQDIIQYDDAAPYSPRIMPGDIYFRWEMVCVPGKKVAMYQLKTWHHIACLEPLGNASDDVPEIVLRNTTIPGVELDGTFEKLLRTPIERGEEQGLVGNGGIIMPLWKLFRDLKQKRIKSLPDRWLDNNDVDLIKWQLSMDYNYFHCPTCRLNGRECYM</sequence>
<dbReference type="HOGENOM" id="CLU_927686_0_0_1"/>